<reference evidence="1 2" key="1">
    <citation type="journal article" date="2024" name="BMC Genomics">
        <title>De novo assembly and annotation of Popillia japonica's genome with initial clues to its potential as an invasive pest.</title>
        <authorList>
            <person name="Cucini C."/>
            <person name="Boschi S."/>
            <person name="Funari R."/>
            <person name="Cardaioli E."/>
            <person name="Iannotti N."/>
            <person name="Marturano G."/>
            <person name="Paoli F."/>
            <person name="Bruttini M."/>
            <person name="Carapelli A."/>
            <person name="Frati F."/>
            <person name="Nardi F."/>
        </authorList>
    </citation>
    <scope>NUCLEOTIDE SEQUENCE [LARGE SCALE GENOMIC DNA]</scope>
    <source>
        <strain evidence="1">DMR45628</strain>
    </source>
</reference>
<name>A0AAW1IXB7_POPJA</name>
<organism evidence="1 2">
    <name type="scientific">Popillia japonica</name>
    <name type="common">Japanese beetle</name>
    <dbReference type="NCBI Taxonomy" id="7064"/>
    <lineage>
        <taxon>Eukaryota</taxon>
        <taxon>Metazoa</taxon>
        <taxon>Ecdysozoa</taxon>
        <taxon>Arthropoda</taxon>
        <taxon>Hexapoda</taxon>
        <taxon>Insecta</taxon>
        <taxon>Pterygota</taxon>
        <taxon>Neoptera</taxon>
        <taxon>Endopterygota</taxon>
        <taxon>Coleoptera</taxon>
        <taxon>Polyphaga</taxon>
        <taxon>Scarabaeiformia</taxon>
        <taxon>Scarabaeidae</taxon>
        <taxon>Rutelinae</taxon>
        <taxon>Popillia</taxon>
    </lineage>
</organism>
<evidence type="ECO:0000313" key="2">
    <source>
        <dbReference type="Proteomes" id="UP001458880"/>
    </source>
</evidence>
<dbReference type="AlphaFoldDB" id="A0AAW1IXB7"/>
<dbReference type="EMBL" id="JASPKY010000503">
    <property type="protein sequence ID" value="KAK9694745.1"/>
    <property type="molecule type" value="Genomic_DNA"/>
</dbReference>
<proteinExistence type="predicted"/>
<sequence>MISYMLSIRDPADCAKTQLRVFGRASAAHYSKIDGINGREEYNKLWAELSNKLNAMGLGSKLVEKWQRVNAMGLGSKLVEKWQRSLVEWKQKVKSKAHALRVEQQRTGGTGDVQTPSLNDNELRLINLMGWTAIRGNGNVELGLTPTTTAATITSPKFVKLPKNLVLTPISSTSN</sequence>
<protein>
    <recommendedName>
        <fullName evidence="3">Regulatory protein zeste</fullName>
    </recommendedName>
</protein>
<evidence type="ECO:0008006" key="3">
    <source>
        <dbReference type="Google" id="ProtNLM"/>
    </source>
</evidence>
<dbReference type="Proteomes" id="UP001458880">
    <property type="component" value="Unassembled WGS sequence"/>
</dbReference>
<evidence type="ECO:0000313" key="1">
    <source>
        <dbReference type="EMBL" id="KAK9694745.1"/>
    </source>
</evidence>
<keyword evidence="2" id="KW-1185">Reference proteome</keyword>
<gene>
    <name evidence="1" type="ORF">QE152_g33331</name>
</gene>
<accession>A0AAW1IXB7</accession>
<comment type="caution">
    <text evidence="1">The sequence shown here is derived from an EMBL/GenBank/DDBJ whole genome shotgun (WGS) entry which is preliminary data.</text>
</comment>